<feature type="coiled-coil region" evidence="1">
    <location>
        <begin position="152"/>
        <end position="332"/>
    </location>
</feature>
<dbReference type="Proteomes" id="UP000689195">
    <property type="component" value="Unassembled WGS sequence"/>
</dbReference>
<gene>
    <name evidence="2" type="ORF">PPENT_87.1.T0720166</name>
</gene>
<dbReference type="EMBL" id="CAJJDO010000072">
    <property type="protein sequence ID" value="CAD8179685.1"/>
    <property type="molecule type" value="Genomic_DNA"/>
</dbReference>
<evidence type="ECO:0000256" key="1">
    <source>
        <dbReference type="SAM" id="Coils"/>
    </source>
</evidence>
<reference evidence="2" key="1">
    <citation type="submission" date="2021-01" db="EMBL/GenBank/DDBJ databases">
        <authorList>
            <consortium name="Genoscope - CEA"/>
            <person name="William W."/>
        </authorList>
    </citation>
    <scope>NUCLEOTIDE SEQUENCE</scope>
</reference>
<keyword evidence="3" id="KW-1185">Reference proteome</keyword>
<name>A0A8S1VU61_9CILI</name>
<keyword evidence="1" id="KW-0175">Coiled coil</keyword>
<proteinExistence type="predicted"/>
<feature type="coiled-coil region" evidence="1">
    <location>
        <begin position="485"/>
        <end position="516"/>
    </location>
</feature>
<accession>A0A8S1VU61</accession>
<organism evidence="2 3">
    <name type="scientific">Paramecium pentaurelia</name>
    <dbReference type="NCBI Taxonomy" id="43138"/>
    <lineage>
        <taxon>Eukaryota</taxon>
        <taxon>Sar</taxon>
        <taxon>Alveolata</taxon>
        <taxon>Ciliophora</taxon>
        <taxon>Intramacronucleata</taxon>
        <taxon>Oligohymenophorea</taxon>
        <taxon>Peniculida</taxon>
        <taxon>Parameciidae</taxon>
        <taxon>Paramecium</taxon>
    </lineage>
</organism>
<dbReference type="OrthoDB" id="299385at2759"/>
<sequence length="539" mass="64733">MGLTFQTFSNYTQQFEVVFDSKPQSFQLKKRITQKQLNLYKNRKIVTHNLAFQFKQQRKKNKKRKKGYFKIGSKNQIGNILKYQLEQYLSIHKQQNYILMQQREQRLSQRAFSSNSPTMSSAYASAMKNMQDKLRNDTYRKSIDLSPQDIIIEQLKQQVNELSSENDRLQMQLMKVSQEMEMNNRATQQIELLQVERLQHLKDYQDRVSELIRKNEELKHDKHEIQMAFESLQRQLQAYKNNEKGLLHKVEMKKYEENSILLNTVQEYKQKIDMKDNIIKKLEKRIEFLELEKQKLDQDFENYKQKHSSFKLHEFEKQISNLKYQLDEKDRAYLKNIDEAQSNRFCREEQMAKRIQELILKSSEYQDIIQQLTMDYKDLSVKYQTLKIKLESEEKSHKYLKRRISRQEETEFNQGYKEQRTISKLNLDQISPTLPSPRADQSLRQSQLKQAIKDCLVDMKNSAYSPDKKVDSRKRLISPLSPQQHIEIEAKLKTLNEKYENLIRQAQRENDFQNKAVIRKQLLEIAEQIKETTKLDKLN</sequence>
<comment type="caution">
    <text evidence="2">The sequence shown here is derived from an EMBL/GenBank/DDBJ whole genome shotgun (WGS) entry which is preliminary data.</text>
</comment>
<protein>
    <submittedName>
        <fullName evidence="2">Uncharacterized protein</fullName>
    </submittedName>
</protein>
<dbReference type="AlphaFoldDB" id="A0A8S1VU61"/>
<evidence type="ECO:0000313" key="2">
    <source>
        <dbReference type="EMBL" id="CAD8179685.1"/>
    </source>
</evidence>
<feature type="coiled-coil region" evidence="1">
    <location>
        <begin position="369"/>
        <end position="396"/>
    </location>
</feature>
<evidence type="ECO:0000313" key="3">
    <source>
        <dbReference type="Proteomes" id="UP000689195"/>
    </source>
</evidence>